<feature type="transmembrane region" description="Helical" evidence="6">
    <location>
        <begin position="118"/>
        <end position="135"/>
    </location>
</feature>
<dbReference type="InterPro" id="IPR037185">
    <property type="entry name" value="EmrE-like"/>
</dbReference>
<feature type="domain" description="EamA" evidence="7">
    <location>
        <begin position="4"/>
        <end position="134"/>
    </location>
</feature>
<dbReference type="PANTHER" id="PTHR32322:SF2">
    <property type="entry name" value="EAMA DOMAIN-CONTAINING PROTEIN"/>
    <property type="match status" value="1"/>
</dbReference>
<feature type="transmembrane region" description="Helical" evidence="6">
    <location>
        <begin position="237"/>
        <end position="259"/>
    </location>
</feature>
<gene>
    <name evidence="8" type="ORF">QNH39_12655</name>
</gene>
<reference evidence="8" key="1">
    <citation type="submission" date="2023-05" db="EMBL/GenBank/DDBJ databases">
        <title>Comparative genomics of Bacillaceae isolates and their secondary metabolite potential.</title>
        <authorList>
            <person name="Song L."/>
            <person name="Nielsen L.J."/>
            <person name="Mohite O."/>
            <person name="Xu X."/>
            <person name="Weber T."/>
            <person name="Kovacs A.T."/>
        </authorList>
    </citation>
    <scope>NUCLEOTIDE SEQUENCE</scope>
    <source>
        <strain evidence="8">XLM17</strain>
    </source>
</reference>
<dbReference type="Pfam" id="PF00892">
    <property type="entry name" value="EamA"/>
    <property type="match status" value="2"/>
</dbReference>
<feature type="transmembrane region" description="Helical" evidence="6">
    <location>
        <begin position="90"/>
        <end position="111"/>
    </location>
</feature>
<accession>A0AA95MV68</accession>
<dbReference type="Proteomes" id="UP001178288">
    <property type="component" value="Chromosome"/>
</dbReference>
<evidence type="ECO:0000256" key="2">
    <source>
        <dbReference type="ARBA" id="ARBA00007362"/>
    </source>
</evidence>
<feature type="transmembrane region" description="Helical" evidence="6">
    <location>
        <begin position="265"/>
        <end position="282"/>
    </location>
</feature>
<keyword evidence="9" id="KW-1185">Reference proteome</keyword>
<dbReference type="PANTHER" id="PTHR32322">
    <property type="entry name" value="INNER MEMBRANE TRANSPORTER"/>
    <property type="match status" value="1"/>
</dbReference>
<proteinExistence type="inferred from homology"/>
<feature type="transmembrane region" description="Helical" evidence="6">
    <location>
        <begin position="147"/>
        <end position="167"/>
    </location>
</feature>
<feature type="transmembrane region" description="Helical" evidence="6">
    <location>
        <begin position="179"/>
        <end position="197"/>
    </location>
</feature>
<evidence type="ECO:0000256" key="1">
    <source>
        <dbReference type="ARBA" id="ARBA00004127"/>
    </source>
</evidence>
<feature type="transmembrane region" description="Helical" evidence="6">
    <location>
        <begin position="65"/>
        <end position="84"/>
    </location>
</feature>
<dbReference type="InterPro" id="IPR000620">
    <property type="entry name" value="EamA_dom"/>
</dbReference>
<feature type="transmembrane region" description="Helical" evidence="6">
    <location>
        <begin position="209"/>
        <end position="230"/>
    </location>
</feature>
<dbReference type="GO" id="GO:0016020">
    <property type="term" value="C:membrane"/>
    <property type="evidence" value="ECO:0007669"/>
    <property type="project" value="UniProtKB-SubCell"/>
</dbReference>
<evidence type="ECO:0000313" key="9">
    <source>
        <dbReference type="Proteomes" id="UP001178288"/>
    </source>
</evidence>
<dbReference type="InterPro" id="IPR050638">
    <property type="entry name" value="AA-Vitamin_Transporters"/>
</dbReference>
<dbReference type="KEGG" id="nnv:QNH39_12655"/>
<evidence type="ECO:0000256" key="3">
    <source>
        <dbReference type="ARBA" id="ARBA00022692"/>
    </source>
</evidence>
<feature type="domain" description="EamA" evidence="7">
    <location>
        <begin position="148"/>
        <end position="281"/>
    </location>
</feature>
<sequence>MKKYSLLLVISCIWGSQFFFIELVTNDLGSITLSALKALIGAIYLTVISLFLPKENNNTDNFKKYFWIALFEVVLPFILIAQGQKYVSSSIASMLIAMVPIFTLVFLALFFKKKVRKLEIVSIILGFIGIVILSWPTQGKMNVSGNIFGNVLLILAAMSFAVSLILMEKLEGGSPVLHMRNVLWIASIVLLPLAFLFEQPLQMNINNTQILYIIILGMFHAGIVYMLYNLLIQVEGVLFASFSNYIVPVIGVILGYFILNEPLLLKHKVGILIILLAVLFSNKDIFRKRAIKDH</sequence>
<feature type="transmembrane region" description="Helical" evidence="6">
    <location>
        <begin position="7"/>
        <end position="25"/>
    </location>
</feature>
<dbReference type="SUPFAM" id="SSF103481">
    <property type="entry name" value="Multidrug resistance efflux transporter EmrE"/>
    <property type="match status" value="2"/>
</dbReference>
<comment type="similarity">
    <text evidence="2">Belongs to the EamA transporter family.</text>
</comment>
<dbReference type="AlphaFoldDB" id="A0AA95MV68"/>
<keyword evidence="3 6" id="KW-0812">Transmembrane</keyword>
<name>A0AA95MV68_9BACI</name>
<protein>
    <submittedName>
        <fullName evidence="8">DMT family transporter</fullName>
    </submittedName>
</protein>
<keyword evidence="5 6" id="KW-0472">Membrane</keyword>
<evidence type="ECO:0000256" key="6">
    <source>
        <dbReference type="SAM" id="Phobius"/>
    </source>
</evidence>
<feature type="transmembrane region" description="Helical" evidence="6">
    <location>
        <begin position="31"/>
        <end position="53"/>
    </location>
</feature>
<evidence type="ECO:0000256" key="4">
    <source>
        <dbReference type="ARBA" id="ARBA00022989"/>
    </source>
</evidence>
<comment type="subcellular location">
    <subcellularLocation>
        <location evidence="1">Endomembrane system</location>
        <topology evidence="1">Multi-pass membrane protein</topology>
    </subcellularLocation>
</comment>
<dbReference type="RefSeq" id="WP_066086859.1">
    <property type="nucleotide sequence ID" value="NZ_CP126114.1"/>
</dbReference>
<dbReference type="Gene3D" id="1.10.3730.20">
    <property type="match status" value="1"/>
</dbReference>
<keyword evidence="4 6" id="KW-1133">Transmembrane helix</keyword>
<organism evidence="8 9">
    <name type="scientific">Neobacillus novalis</name>
    <dbReference type="NCBI Taxonomy" id="220687"/>
    <lineage>
        <taxon>Bacteria</taxon>
        <taxon>Bacillati</taxon>
        <taxon>Bacillota</taxon>
        <taxon>Bacilli</taxon>
        <taxon>Bacillales</taxon>
        <taxon>Bacillaceae</taxon>
        <taxon>Neobacillus</taxon>
    </lineage>
</organism>
<dbReference type="EMBL" id="CP126114">
    <property type="protein sequence ID" value="WHY88630.1"/>
    <property type="molecule type" value="Genomic_DNA"/>
</dbReference>
<evidence type="ECO:0000256" key="5">
    <source>
        <dbReference type="ARBA" id="ARBA00023136"/>
    </source>
</evidence>
<evidence type="ECO:0000313" key="8">
    <source>
        <dbReference type="EMBL" id="WHY88630.1"/>
    </source>
</evidence>
<evidence type="ECO:0000259" key="7">
    <source>
        <dbReference type="Pfam" id="PF00892"/>
    </source>
</evidence>